<evidence type="ECO:0000256" key="7">
    <source>
        <dbReference type="ARBA" id="ARBA00022824"/>
    </source>
</evidence>
<evidence type="ECO:0000256" key="6">
    <source>
        <dbReference type="ARBA" id="ARBA00022777"/>
    </source>
</evidence>
<evidence type="ECO:0000313" key="12">
    <source>
        <dbReference type="EMBL" id="KAF6003466.1"/>
    </source>
</evidence>
<dbReference type="GO" id="GO:0043048">
    <property type="term" value="P:dolichyl monophosphate biosynthetic process"/>
    <property type="evidence" value="ECO:0007669"/>
    <property type="project" value="TreeGrafter"/>
</dbReference>
<comment type="similarity">
    <text evidence="2">Belongs to the polyprenol kinase family.</text>
</comment>
<evidence type="ECO:0000256" key="9">
    <source>
        <dbReference type="ARBA" id="ARBA00023136"/>
    </source>
</evidence>
<feature type="compositionally biased region" description="Low complexity" evidence="10">
    <location>
        <begin position="619"/>
        <end position="635"/>
    </location>
</feature>
<evidence type="ECO:0000256" key="10">
    <source>
        <dbReference type="SAM" id="MobiDB-lite"/>
    </source>
</evidence>
<proteinExistence type="inferred from homology"/>
<keyword evidence="6" id="KW-0418">Kinase</keyword>
<keyword evidence="4" id="KW-0808">Transferase</keyword>
<sequence length="828" mass="92141">MRSVLDLKSSWDGWIVFGTLLAQVRLVWVRGGPEAIVARTVLTLSLLTLGAALVSSILRSSSGVVADRGRQEVDGGQQHPVMKSGALITSGCGTDTISKRLPTARQARDQGLVVGLLLPFLCVTAVVRRELVTPAETFSLLCMAFAPAWHAAWTLESLNRTVQPSRRLCDGTLERERHHRIDRSMGLNQCAKERKLSSLRLTEGKRRERGRMSRWQRTGQVLWLYIVPVLILRELSGSSWESVISAVVIPMIIWKALFSDAFEGTFTYGEALLVSFLAAAAWSAPSGPLQIRHTLLSIDSIGKAFMKVLRRGVGRAIWRVGLDWRLWPTGDNDVLGRPTQGSSPCASYHLLQATTCADEWRLSNAQFGDEHERLLRVTLWNTDRRLMQRFLLKASVELAIGGTVLVTKWHQWMGRRRKVAPTTFTEKFSVRGSPLNPKPGTKWCSLDRHRRLIGLVLPVMVFLPPNYTSLLIALESQRASWPSSVSVHRALRRVEPATIVWYWVREEPRVLGLVLYWFFVLAVGIGALGPHRWRWRRIMARKYYHFMALLLFLPVITRDDPELWLFLAFAQTVAFTVLILFELTRVSGVLASAREASSSRNVIATRLASGIGTDEPLMSSISSDRGQDSSSAQSAHCETHGRGQTDRSFYTAIHRFMTALVDERDEGSVIVSHLYLLLGCAAPGWVLLSSFERWQASNCSMSSVLTEWSSGLLSLGVFDTAACMLGNCFGKHHWPRSRKTFEGSLGGFVSAWLVHHMLLAWHESGQSSVTIEAMAGFSVALFLCMIFEALTAQNDNLVLPVFCFATLALLPTGCAMVSVGVPQMSASL</sequence>
<evidence type="ECO:0000256" key="11">
    <source>
        <dbReference type="SAM" id="Phobius"/>
    </source>
</evidence>
<feature type="transmembrane region" description="Helical" evidence="11">
    <location>
        <begin position="12"/>
        <end position="30"/>
    </location>
</feature>
<comment type="subcellular location">
    <subcellularLocation>
        <location evidence="1">Endoplasmic reticulum membrane</location>
        <topology evidence="1">Multi-pass membrane protein</topology>
    </subcellularLocation>
</comment>
<dbReference type="GO" id="GO:0004168">
    <property type="term" value="F:dolichol kinase activity"/>
    <property type="evidence" value="ECO:0007669"/>
    <property type="project" value="UniProtKB-EC"/>
</dbReference>
<evidence type="ECO:0000256" key="8">
    <source>
        <dbReference type="ARBA" id="ARBA00022989"/>
    </source>
</evidence>
<dbReference type="PANTHER" id="PTHR13205:SF15">
    <property type="entry name" value="DOLICHOL KINASE"/>
    <property type="match status" value="1"/>
</dbReference>
<feature type="transmembrane region" description="Helical" evidence="11">
    <location>
        <begin position="510"/>
        <end position="528"/>
    </location>
</feature>
<feature type="transmembrane region" description="Helical" evidence="11">
    <location>
        <begin position="708"/>
        <end position="729"/>
    </location>
</feature>
<dbReference type="AlphaFoldDB" id="A0A7J7IK22"/>
<feature type="transmembrane region" description="Helical" evidence="11">
    <location>
        <begin position="773"/>
        <end position="790"/>
    </location>
</feature>
<accession>A0A7J7IK22</accession>
<dbReference type="PANTHER" id="PTHR13205">
    <property type="entry name" value="TRANSMEMBRANE PROTEIN 15-RELATED"/>
    <property type="match status" value="1"/>
</dbReference>
<dbReference type="EC" id="2.7.1.108" evidence="3"/>
<gene>
    <name evidence="12" type="ORF">F1559_000620</name>
</gene>
<evidence type="ECO:0000313" key="13">
    <source>
        <dbReference type="Proteomes" id="UP000530660"/>
    </source>
</evidence>
<evidence type="ECO:0000256" key="4">
    <source>
        <dbReference type="ARBA" id="ARBA00022679"/>
    </source>
</evidence>
<dbReference type="EMBL" id="VWRR01000006">
    <property type="protein sequence ID" value="KAF6003466.1"/>
    <property type="molecule type" value="Genomic_DNA"/>
</dbReference>
<comment type="caution">
    <text evidence="12">The sequence shown here is derived from an EMBL/GenBank/DDBJ whole genome shotgun (WGS) entry which is preliminary data.</text>
</comment>
<feature type="transmembrane region" description="Helical" evidence="11">
    <location>
        <begin position="797"/>
        <end position="821"/>
    </location>
</feature>
<keyword evidence="9 11" id="KW-0472">Membrane</keyword>
<dbReference type="Proteomes" id="UP000530660">
    <property type="component" value="Unassembled WGS sequence"/>
</dbReference>
<keyword evidence="13" id="KW-1185">Reference proteome</keyword>
<feature type="transmembrane region" description="Helical" evidence="11">
    <location>
        <begin position="563"/>
        <end position="581"/>
    </location>
</feature>
<feature type="transmembrane region" description="Helical" evidence="11">
    <location>
        <begin position="109"/>
        <end position="126"/>
    </location>
</feature>
<feature type="region of interest" description="Disordered" evidence="10">
    <location>
        <begin position="614"/>
        <end position="643"/>
    </location>
</feature>
<keyword evidence="7" id="KW-0256">Endoplasmic reticulum</keyword>
<organism evidence="12 13">
    <name type="scientific">Cyanidiococcus yangmingshanensis</name>
    <dbReference type="NCBI Taxonomy" id="2690220"/>
    <lineage>
        <taxon>Eukaryota</taxon>
        <taxon>Rhodophyta</taxon>
        <taxon>Bangiophyceae</taxon>
        <taxon>Cyanidiales</taxon>
        <taxon>Cyanidiaceae</taxon>
        <taxon>Cyanidiococcus</taxon>
    </lineage>
</organism>
<dbReference type="InterPro" id="IPR032974">
    <property type="entry name" value="Polypren_kinase"/>
</dbReference>
<feature type="transmembrane region" description="Helical" evidence="11">
    <location>
        <begin position="452"/>
        <end position="474"/>
    </location>
</feature>
<dbReference type="OrthoDB" id="377083at2759"/>
<name>A0A7J7IK22_9RHOD</name>
<feature type="transmembrane region" description="Helical" evidence="11">
    <location>
        <begin position="741"/>
        <end position="761"/>
    </location>
</feature>
<reference evidence="12 13" key="1">
    <citation type="journal article" date="2020" name="J. Phycol.">
        <title>Comparative genome analysis reveals Cyanidiococcus gen. nov., a new extremophilic red algal genus sister to Cyanidioschyzon (Cyanidioschyzonaceae, Rhodophyta).</title>
        <authorList>
            <person name="Liu S.-L."/>
            <person name="Chiang Y.-R."/>
            <person name="Yoon H.S."/>
            <person name="Fu H.-Y."/>
        </authorList>
    </citation>
    <scope>NUCLEOTIDE SEQUENCE [LARGE SCALE GENOMIC DNA]</scope>
    <source>
        <strain evidence="12 13">THAL066</strain>
    </source>
</reference>
<evidence type="ECO:0000256" key="3">
    <source>
        <dbReference type="ARBA" id="ARBA00012132"/>
    </source>
</evidence>
<keyword evidence="8 11" id="KW-1133">Transmembrane helix</keyword>
<protein>
    <recommendedName>
        <fullName evidence="3">dolichol kinase</fullName>
        <ecNumber evidence="3">2.7.1.108</ecNumber>
    </recommendedName>
</protein>
<keyword evidence="5 11" id="KW-0812">Transmembrane</keyword>
<feature type="transmembrane region" description="Helical" evidence="11">
    <location>
        <begin position="36"/>
        <end position="58"/>
    </location>
</feature>
<evidence type="ECO:0000256" key="1">
    <source>
        <dbReference type="ARBA" id="ARBA00004477"/>
    </source>
</evidence>
<dbReference type="GO" id="GO:0005789">
    <property type="term" value="C:endoplasmic reticulum membrane"/>
    <property type="evidence" value="ECO:0007669"/>
    <property type="project" value="UniProtKB-SubCell"/>
</dbReference>
<feature type="transmembrane region" description="Helical" evidence="11">
    <location>
        <begin position="667"/>
        <end position="688"/>
    </location>
</feature>
<evidence type="ECO:0000256" key="5">
    <source>
        <dbReference type="ARBA" id="ARBA00022692"/>
    </source>
</evidence>
<feature type="transmembrane region" description="Helical" evidence="11">
    <location>
        <begin position="540"/>
        <end position="557"/>
    </location>
</feature>
<evidence type="ECO:0000256" key="2">
    <source>
        <dbReference type="ARBA" id="ARBA00010794"/>
    </source>
</evidence>